<gene>
    <name evidence="3" type="ORF">AA314_05707</name>
    <name evidence="4" type="ORF">ATI61_101824</name>
</gene>
<dbReference type="Gene3D" id="1.10.530.10">
    <property type="match status" value="1"/>
</dbReference>
<evidence type="ECO:0000259" key="2">
    <source>
        <dbReference type="PROSITE" id="PS51782"/>
    </source>
</evidence>
<proteinExistence type="predicted"/>
<feature type="region of interest" description="Disordered" evidence="1">
    <location>
        <begin position="50"/>
        <end position="77"/>
    </location>
</feature>
<evidence type="ECO:0000313" key="4">
    <source>
        <dbReference type="EMBL" id="REG37837.1"/>
    </source>
</evidence>
<dbReference type="PANTHER" id="PTHR21666">
    <property type="entry name" value="PEPTIDASE-RELATED"/>
    <property type="match status" value="1"/>
</dbReference>
<dbReference type="PANTHER" id="PTHR21666:SF270">
    <property type="entry name" value="MUREIN HYDROLASE ACTIVATOR ENVC"/>
    <property type="match status" value="1"/>
</dbReference>
<feature type="domain" description="LysM" evidence="2">
    <location>
        <begin position="3"/>
        <end position="47"/>
    </location>
</feature>
<accession>A0AAC8TH05</accession>
<sequence length="771" mass="82847">MASTIIVQSGQTLSEIARQYHTSVAELVRLNHLKNANLITAGQQLILSDKPASRPAQQPRKQEVSASPGSAQPGSTLPVIEPTLQLQSTTGATAFLKDGRTFPNNNGYPVYAQGLNSATGTREDWARLPIGKSDISNIGCAMTSVAMAISGIGGQAVTPDEMNRFMNKIGGFNSEGGIQAWPRMGELVNPKVKVTRRFSVDANVIDQELKAGRPVVVQVDYHDGRGKAAKAGYDGVGDHWILIVGRTPDKRYLVNDPAGGRMMTMHRLLDGRLEADSADNKYKTKYRTTGNGTTFDRGPGVPSAGGVVVAAKNVASTAKTKTPTANETPTPKTTTTPPKNTASKGSKAAPDLLQAPPAVEEIIRNAATKVGVDYGYMMAMAAQESSFKTSIPAKGKTSSAVGLYQFIKQSWLGMVKLHGAKHGLANHAARISYSKSDKKWVVNPPEKAQEILALRENGNYNALLAAEYAKDNQALLTKKLGRSVSPTELYMAHFLGPGNAARFLAARDAGRGNQSAADMFPDAAEANPSIFYSGTTLVVLKNERTLNEVYALMEKKIAPKADAYTIQLQDRAAETNKPVITRPPEKKPAELKPTTASTGVGSHPKSTSDFCFPFPKLPSQSWKTGARVFGALRSGGKRKHAGCDLYFPAGTWIHAVADGEVIQQPYNFYAGTQALEIRHGPIIVRYGEIQPNSFVGGKTVKKGQRLCKVGHLVGIKVESDMLHIEMYAGTESGNLTAKDNKPYQRRKDLLDPTPFLDAWSANLPSSSSSSS</sequence>
<dbReference type="Pfam" id="PF13529">
    <property type="entry name" value="Peptidase_C39_2"/>
    <property type="match status" value="1"/>
</dbReference>
<dbReference type="PROSITE" id="PS51782">
    <property type="entry name" value="LYSM"/>
    <property type="match status" value="1"/>
</dbReference>
<dbReference type="GO" id="GO:0004222">
    <property type="term" value="F:metalloendopeptidase activity"/>
    <property type="evidence" value="ECO:0007669"/>
    <property type="project" value="TreeGrafter"/>
</dbReference>
<dbReference type="InterPro" id="IPR036779">
    <property type="entry name" value="LysM_dom_sf"/>
</dbReference>
<feature type="compositionally biased region" description="Polar residues" evidence="1">
    <location>
        <begin position="64"/>
        <end position="75"/>
    </location>
</feature>
<dbReference type="InterPro" id="IPR039564">
    <property type="entry name" value="Peptidase_C39-like"/>
</dbReference>
<dbReference type="AlphaFoldDB" id="A0AAC8TH05"/>
<dbReference type="CDD" id="cd00118">
    <property type="entry name" value="LysM"/>
    <property type="match status" value="1"/>
</dbReference>
<dbReference type="CDD" id="cd12797">
    <property type="entry name" value="M23_peptidase"/>
    <property type="match status" value="1"/>
</dbReference>
<dbReference type="EMBL" id="QUMU01000001">
    <property type="protein sequence ID" value="REG37837.1"/>
    <property type="molecule type" value="Genomic_DNA"/>
</dbReference>
<dbReference type="InterPro" id="IPR050570">
    <property type="entry name" value="Cell_wall_metabolism_enzyme"/>
</dbReference>
<dbReference type="InterPro" id="IPR011055">
    <property type="entry name" value="Dup_hybrid_motif"/>
</dbReference>
<dbReference type="Pfam" id="PF01551">
    <property type="entry name" value="Peptidase_M23"/>
    <property type="match status" value="1"/>
</dbReference>
<feature type="compositionally biased region" description="Low complexity" evidence="1">
    <location>
        <begin position="317"/>
        <end position="342"/>
    </location>
</feature>
<organism evidence="3 5">
    <name type="scientific">Archangium gephyra</name>
    <dbReference type="NCBI Taxonomy" id="48"/>
    <lineage>
        <taxon>Bacteria</taxon>
        <taxon>Pseudomonadati</taxon>
        <taxon>Myxococcota</taxon>
        <taxon>Myxococcia</taxon>
        <taxon>Myxococcales</taxon>
        <taxon>Cystobacterineae</taxon>
        <taxon>Archangiaceae</taxon>
        <taxon>Archangium</taxon>
    </lineage>
</organism>
<dbReference type="SMART" id="SM00257">
    <property type="entry name" value="LysM"/>
    <property type="match status" value="1"/>
</dbReference>
<evidence type="ECO:0000313" key="6">
    <source>
        <dbReference type="Proteomes" id="UP000256345"/>
    </source>
</evidence>
<keyword evidence="6" id="KW-1185">Reference proteome</keyword>
<feature type="region of interest" description="Disordered" evidence="1">
    <location>
        <begin position="317"/>
        <end position="350"/>
    </location>
</feature>
<dbReference type="Gene3D" id="2.70.70.10">
    <property type="entry name" value="Glucose Permease (Domain IIA)"/>
    <property type="match status" value="1"/>
</dbReference>
<dbReference type="SUPFAM" id="SSF54106">
    <property type="entry name" value="LysM domain"/>
    <property type="match status" value="1"/>
</dbReference>
<reference evidence="3 5" key="1">
    <citation type="submission" date="2015-05" db="EMBL/GenBank/DDBJ databases">
        <title>Genome assembly of Archangium gephyra DSM 2261.</title>
        <authorList>
            <person name="Sharma G."/>
            <person name="Subramanian S."/>
        </authorList>
    </citation>
    <scope>NUCLEOTIDE SEQUENCE [LARGE SCALE GENOMIC DNA]</scope>
    <source>
        <strain evidence="3 5">DSM 2261</strain>
    </source>
</reference>
<dbReference type="EMBL" id="CP011509">
    <property type="protein sequence ID" value="AKJ04081.1"/>
    <property type="molecule type" value="Genomic_DNA"/>
</dbReference>
<dbReference type="Gene3D" id="3.10.350.10">
    <property type="entry name" value="LysM domain"/>
    <property type="match status" value="1"/>
</dbReference>
<dbReference type="SUPFAM" id="SSF53955">
    <property type="entry name" value="Lysozyme-like"/>
    <property type="match status" value="1"/>
</dbReference>
<dbReference type="InterPro" id="IPR018392">
    <property type="entry name" value="LysM"/>
</dbReference>
<dbReference type="Proteomes" id="UP000035579">
    <property type="component" value="Chromosome"/>
</dbReference>
<dbReference type="InterPro" id="IPR023346">
    <property type="entry name" value="Lysozyme-like_dom_sf"/>
</dbReference>
<evidence type="ECO:0000313" key="5">
    <source>
        <dbReference type="Proteomes" id="UP000035579"/>
    </source>
</evidence>
<dbReference type="SUPFAM" id="SSF51261">
    <property type="entry name" value="Duplicated hybrid motif"/>
    <property type="match status" value="1"/>
</dbReference>
<dbReference type="Proteomes" id="UP000256345">
    <property type="component" value="Unassembled WGS sequence"/>
</dbReference>
<dbReference type="Pfam" id="PF01476">
    <property type="entry name" value="LysM"/>
    <property type="match status" value="1"/>
</dbReference>
<dbReference type="Gene3D" id="3.90.70.10">
    <property type="entry name" value="Cysteine proteinases"/>
    <property type="match status" value="1"/>
</dbReference>
<name>A0AAC8TH05_9BACT</name>
<feature type="region of interest" description="Disordered" evidence="1">
    <location>
        <begin position="579"/>
        <end position="602"/>
    </location>
</feature>
<dbReference type="RefSeq" id="WP_053066754.1">
    <property type="nucleotide sequence ID" value="NZ_CP011509.1"/>
</dbReference>
<dbReference type="KEGG" id="age:AA314_05707"/>
<dbReference type="InterPro" id="IPR016047">
    <property type="entry name" value="M23ase_b-sheet_dom"/>
</dbReference>
<reference evidence="4 6" key="2">
    <citation type="submission" date="2018-08" db="EMBL/GenBank/DDBJ databases">
        <title>Genomic Encyclopedia of Archaeal and Bacterial Type Strains, Phase II (KMG-II): from individual species to whole genera.</title>
        <authorList>
            <person name="Goeker M."/>
        </authorList>
    </citation>
    <scope>NUCLEOTIDE SEQUENCE [LARGE SCALE GENOMIC DNA]</scope>
    <source>
        <strain evidence="4 6">DSM 2261</strain>
    </source>
</reference>
<evidence type="ECO:0000256" key="1">
    <source>
        <dbReference type="SAM" id="MobiDB-lite"/>
    </source>
</evidence>
<protein>
    <submittedName>
        <fullName evidence="4">Peptidase M23-like protein</fullName>
    </submittedName>
</protein>
<evidence type="ECO:0000313" key="3">
    <source>
        <dbReference type="EMBL" id="AKJ04081.1"/>
    </source>
</evidence>